<dbReference type="Proteomes" id="UP000027982">
    <property type="component" value="Chromosome"/>
</dbReference>
<dbReference type="STRING" id="661478.OP10G_3264"/>
<dbReference type="AlphaFoldDB" id="A0A068NTG9"/>
<dbReference type="RefSeq" id="WP_025229422.1">
    <property type="nucleotide sequence ID" value="NZ_CP007139.1"/>
</dbReference>
<dbReference type="GO" id="GO:0005829">
    <property type="term" value="C:cytosol"/>
    <property type="evidence" value="ECO:0007669"/>
    <property type="project" value="TreeGrafter"/>
</dbReference>
<dbReference type="HOGENOM" id="CLU_072501_0_0_0"/>
<evidence type="ECO:0000313" key="1">
    <source>
        <dbReference type="EMBL" id="AIE86632.1"/>
    </source>
</evidence>
<dbReference type="eggNOG" id="COG1861">
    <property type="taxonomic scope" value="Bacteria"/>
</dbReference>
<protein>
    <submittedName>
        <fullName evidence="1">Spore coat polysaccharide biosynthesis protein F</fullName>
    </submittedName>
</protein>
<dbReference type="InterPro" id="IPR029044">
    <property type="entry name" value="Nucleotide-diphossugar_trans"/>
</dbReference>
<accession>A0A068NTG9</accession>
<name>A0A068NTG9_FIMGI</name>
<keyword evidence="2" id="KW-1185">Reference proteome</keyword>
<dbReference type="Pfam" id="PF02348">
    <property type="entry name" value="CTP_transf_3"/>
    <property type="match status" value="1"/>
</dbReference>
<organism evidence="1 2">
    <name type="scientific">Fimbriimonas ginsengisoli Gsoil 348</name>
    <dbReference type="NCBI Taxonomy" id="661478"/>
    <lineage>
        <taxon>Bacteria</taxon>
        <taxon>Bacillati</taxon>
        <taxon>Armatimonadota</taxon>
        <taxon>Fimbriimonadia</taxon>
        <taxon>Fimbriimonadales</taxon>
        <taxon>Fimbriimonadaceae</taxon>
        <taxon>Fimbriimonas</taxon>
    </lineage>
</organism>
<dbReference type="InterPro" id="IPR003329">
    <property type="entry name" value="Cytidylyl_trans"/>
</dbReference>
<evidence type="ECO:0000313" key="2">
    <source>
        <dbReference type="Proteomes" id="UP000027982"/>
    </source>
</evidence>
<dbReference type="PANTHER" id="PTHR42866:SF1">
    <property type="entry name" value="SPORE COAT POLYSACCHARIDE BIOSYNTHESIS PROTEIN SPSF"/>
    <property type="match status" value="1"/>
</dbReference>
<reference evidence="1 2" key="1">
    <citation type="journal article" date="2014" name="PLoS ONE">
        <title>The first complete genome sequence of the class fimbriimonadia in the phylum armatimonadetes.</title>
        <authorList>
            <person name="Hu Z.Y."/>
            <person name="Wang Y.Z."/>
            <person name="Im W.T."/>
            <person name="Wang S.Y."/>
            <person name="Zhao G.P."/>
            <person name="Zheng H.J."/>
            <person name="Quan Z.X."/>
        </authorList>
    </citation>
    <scope>NUCLEOTIDE SEQUENCE [LARGE SCALE GENOMIC DNA]</scope>
    <source>
        <strain evidence="1">Gsoil 348</strain>
    </source>
</reference>
<dbReference type="EMBL" id="CP007139">
    <property type="protein sequence ID" value="AIE86632.1"/>
    <property type="molecule type" value="Genomic_DNA"/>
</dbReference>
<sequence length="265" mass="29883">MARGASAVFFVARTGSSRLPRKVLLPIEGRALILHHFDRMKLAQLPERLVLCTTDSPADDELAAVAEEYGIDVFRGPEMDVPQRLLQACDKFGVETFILCETDEHYTDPAHIDALLEYVEKNGGDWVHIEGNPIGAWARAISRNAMATLCAERTTEGLDGWGYFFEKQPERFQLGNFSVLDPETQKFSEDVRLTIDYPEDFELAEALYARLYKDGQPLRLNAVIDALKAEPALININLHRQDQYWERLQAQSQGLADGSTPIRSE</sequence>
<proteinExistence type="predicted"/>
<gene>
    <name evidence="1" type="ORF">OP10G_3264</name>
</gene>
<dbReference type="SUPFAM" id="SSF53448">
    <property type="entry name" value="Nucleotide-diphospho-sugar transferases"/>
    <property type="match status" value="1"/>
</dbReference>
<dbReference type="PANTHER" id="PTHR42866">
    <property type="entry name" value="3-DEOXY-MANNO-OCTULOSONATE CYTIDYLYLTRANSFERASE"/>
    <property type="match status" value="1"/>
</dbReference>
<dbReference type="Gene3D" id="3.90.550.10">
    <property type="entry name" value="Spore Coat Polysaccharide Biosynthesis Protein SpsA, Chain A"/>
    <property type="match status" value="1"/>
</dbReference>
<dbReference type="OrthoDB" id="9815559at2"/>
<dbReference type="KEGG" id="fgi:OP10G_3264"/>